<protein>
    <submittedName>
        <fullName evidence="1">Uncharacterized protein</fullName>
    </submittedName>
</protein>
<evidence type="ECO:0000313" key="1">
    <source>
        <dbReference type="EMBL" id="BAR62413.1"/>
    </source>
</evidence>
<name>A0A0E4BXG2_9BRAD</name>
<proteinExistence type="predicted"/>
<dbReference type="Proteomes" id="UP000063308">
    <property type="component" value="Chromosome"/>
</dbReference>
<sequence length="37" mass="4125">MLAKLSCGQLEFQLSKLLNQQFNDLLMVGGRQRSDAA</sequence>
<reference evidence="1 2" key="1">
    <citation type="submission" date="2014-11" db="EMBL/GenBank/DDBJ databases">
        <title>Symbiosis island explosion on the genome of extra-slow-growing strains of soybean bradyrhizobia with massive insertion sequences.</title>
        <authorList>
            <person name="Iida T."/>
            <person name="Minamisawa K."/>
        </authorList>
    </citation>
    <scope>NUCLEOTIDE SEQUENCE [LARGE SCALE GENOMIC DNA]</scope>
    <source>
        <strain evidence="1 2">NK6</strain>
    </source>
</reference>
<dbReference type="EMBL" id="AP014685">
    <property type="protein sequence ID" value="BAR62413.1"/>
    <property type="molecule type" value="Genomic_DNA"/>
</dbReference>
<gene>
    <name evidence="1" type="ORF">NK6_9274</name>
</gene>
<accession>A0A0E4BXG2</accession>
<dbReference type="AlphaFoldDB" id="A0A0E4BXG2"/>
<evidence type="ECO:0000313" key="2">
    <source>
        <dbReference type="Proteomes" id="UP000063308"/>
    </source>
</evidence>
<organism evidence="1 2">
    <name type="scientific">Bradyrhizobium diazoefficiens</name>
    <dbReference type="NCBI Taxonomy" id="1355477"/>
    <lineage>
        <taxon>Bacteria</taxon>
        <taxon>Pseudomonadati</taxon>
        <taxon>Pseudomonadota</taxon>
        <taxon>Alphaproteobacteria</taxon>
        <taxon>Hyphomicrobiales</taxon>
        <taxon>Nitrobacteraceae</taxon>
        <taxon>Bradyrhizobium</taxon>
    </lineage>
</organism>